<proteinExistence type="predicted"/>
<evidence type="ECO:0000256" key="1">
    <source>
        <dbReference type="ARBA" id="ARBA00005007"/>
    </source>
</evidence>
<accession>A0A926D8U0</accession>
<protein>
    <submittedName>
        <fullName evidence="2">Class II D-tagatose-bisphosphate aldolase, non-catalytic subunit</fullName>
    </submittedName>
</protein>
<dbReference type="RefSeq" id="WP_249318210.1">
    <property type="nucleotide sequence ID" value="NZ_JACRSN010000003.1"/>
</dbReference>
<keyword evidence="3" id="KW-1185">Reference proteome</keyword>
<dbReference type="Gene3D" id="1.10.400.20">
    <property type="entry name" value="putative tagatose 6-phosphate kinase domain like"/>
    <property type="match status" value="1"/>
</dbReference>
<dbReference type="InterPro" id="IPR050303">
    <property type="entry name" value="GatZ_KbaZ_carbometab"/>
</dbReference>
<dbReference type="PANTHER" id="PTHR32502">
    <property type="entry name" value="N-ACETYLGALACTOSAMINE PERMEASE II COMPONENT-RELATED"/>
    <property type="match status" value="1"/>
</dbReference>
<dbReference type="GO" id="GO:0005886">
    <property type="term" value="C:plasma membrane"/>
    <property type="evidence" value="ECO:0007669"/>
    <property type="project" value="TreeGrafter"/>
</dbReference>
<dbReference type="InterPro" id="IPR012062">
    <property type="entry name" value="GatZ/KbaZ-like"/>
</dbReference>
<dbReference type="InterPro" id="IPR013785">
    <property type="entry name" value="Aldolase_TIM"/>
</dbReference>
<dbReference type="EMBL" id="JACRSN010000003">
    <property type="protein sequence ID" value="MBC8532934.1"/>
    <property type="molecule type" value="Genomic_DNA"/>
</dbReference>
<dbReference type="PANTHER" id="PTHR32502:SF2">
    <property type="entry name" value="D-TAGATOSE-1,6-BISPHOSPHATE ALDOLASE SUBUNIT KBAZ"/>
    <property type="match status" value="1"/>
</dbReference>
<evidence type="ECO:0000313" key="3">
    <source>
        <dbReference type="Proteomes" id="UP000651482"/>
    </source>
</evidence>
<gene>
    <name evidence="2" type="ORF">IAG03_02740</name>
</gene>
<dbReference type="Gene3D" id="3.20.20.70">
    <property type="entry name" value="Aldolase class I"/>
    <property type="match status" value="1"/>
</dbReference>
<comment type="pathway">
    <text evidence="1">Carbohydrate metabolism.</text>
</comment>
<dbReference type="PIRSF" id="PIRSF009264">
    <property type="entry name" value="TagBP_ald_AgaZ"/>
    <property type="match status" value="1"/>
</dbReference>
<evidence type="ECO:0000313" key="2">
    <source>
        <dbReference type="EMBL" id="MBC8532934.1"/>
    </source>
</evidence>
<dbReference type="GO" id="GO:0005975">
    <property type="term" value="P:carbohydrate metabolic process"/>
    <property type="evidence" value="ECO:0007669"/>
    <property type="project" value="InterPro"/>
</dbReference>
<dbReference type="GO" id="GO:0009401">
    <property type="term" value="P:phosphoenolpyruvate-dependent sugar phosphotransferase system"/>
    <property type="evidence" value="ECO:0007669"/>
    <property type="project" value="TreeGrafter"/>
</dbReference>
<name>A0A926D8U0_9FIRM</name>
<dbReference type="AlphaFoldDB" id="A0A926D8U0"/>
<reference evidence="2" key="1">
    <citation type="submission" date="2020-08" db="EMBL/GenBank/DDBJ databases">
        <title>Genome public.</title>
        <authorList>
            <person name="Liu C."/>
            <person name="Sun Q."/>
        </authorList>
    </citation>
    <scope>NUCLEOTIDE SEQUENCE</scope>
    <source>
        <strain evidence="2">NSJ-40</strain>
    </source>
</reference>
<dbReference type="Proteomes" id="UP000651482">
    <property type="component" value="Unassembled WGS sequence"/>
</dbReference>
<comment type="caution">
    <text evidence="2">The sequence shown here is derived from an EMBL/GenBank/DDBJ whole genome shotgun (WGS) entry which is preliminary data.</text>
</comment>
<organism evidence="2 3">
    <name type="scientific">Yeguia hominis</name>
    <dbReference type="NCBI Taxonomy" id="2763662"/>
    <lineage>
        <taxon>Bacteria</taxon>
        <taxon>Bacillati</taxon>
        <taxon>Bacillota</taxon>
        <taxon>Clostridia</taxon>
        <taxon>Eubacteriales</taxon>
        <taxon>Yeguiaceae</taxon>
        <taxon>Yeguia</taxon>
    </lineage>
</organism>
<dbReference type="Pfam" id="PF08013">
    <property type="entry name" value="GatZ_KbaZ-like"/>
    <property type="match status" value="1"/>
</dbReference>
<sequence>MNFLQKMVADQKNGVATGIYSCCSANESVLRAALARGKANRTPVLIEATANQVNQYGGYTGMKPADFYAYVKGLVREIGISEETVILGGDHLGPLTWSGLPEAEAMEKAKELVESYVLAGFEKIHLDTSMRLADDSRDEPLSDAVIARRGAELCAVAEQAYASIAGKGAKAPCYIIGSEVPIPGGAQEAEDGISVTRPEDCRRTIAVFQEEFTRRGLSDAWSRVIGVVVQPGVEFGDAEVFDYNREKAAALTAVLAEYPAMVFEGHSTDYQTRKGLRQMVEDGIAILKVGPALTFGMREAVLALEQIEKALLSGKNIWLSDFNRILEATMLEKPENWQKHYHGTAAEKQLARTYSYSDRARYYMPEEAVKASIARLMKNLREAEIPDTLLSQYLPLQYSKVREGVLSKDPEALIEDRIGNYIDDYLFATGQLR</sequence>
<dbReference type="SUPFAM" id="SSF51569">
    <property type="entry name" value="Aldolase"/>
    <property type="match status" value="1"/>
</dbReference>